<evidence type="ECO:0000259" key="2">
    <source>
        <dbReference type="Pfam" id="PF03781"/>
    </source>
</evidence>
<dbReference type="GO" id="GO:0004197">
    <property type="term" value="F:cysteine-type endopeptidase activity"/>
    <property type="evidence" value="ECO:0007669"/>
    <property type="project" value="InterPro"/>
</dbReference>
<reference evidence="3" key="1">
    <citation type="submission" date="2016-09" db="EMBL/GenBank/DDBJ databases">
        <title>Draft genome of thermotolerant cyanobacterium Desertifilum sp. strain IPPAS B-1220.</title>
        <authorList>
            <person name="Sinetova M.A."/>
            <person name="Bolakhan K."/>
            <person name="Zayadan B.K."/>
            <person name="Mironov K.S."/>
            <person name="Ustinova V."/>
            <person name="Kupriyanova E.V."/>
            <person name="Sidorov R.A."/>
            <person name="Skrypnik A.N."/>
            <person name="Gogoleva N.E."/>
            <person name="Gogolev Y.V."/>
            <person name="Los D.A."/>
        </authorList>
    </citation>
    <scope>NUCLEOTIDE SEQUENCE [LARGE SCALE GENOMIC DNA]</scope>
    <source>
        <strain evidence="3">IPPAS B-1220</strain>
    </source>
</reference>
<dbReference type="InterPro" id="IPR051043">
    <property type="entry name" value="Sulfatase_Mod_Factor_Kinase"/>
</dbReference>
<dbReference type="InterPro" id="IPR016187">
    <property type="entry name" value="CTDL_fold"/>
</dbReference>
<dbReference type="GO" id="GO:0120147">
    <property type="term" value="F:formylglycine-generating oxidase activity"/>
    <property type="evidence" value="ECO:0007669"/>
    <property type="project" value="TreeGrafter"/>
</dbReference>
<proteinExistence type="predicted"/>
<dbReference type="Gene3D" id="3.90.1580.10">
    <property type="entry name" value="paralog of FGE (formylglycine-generating enzyme)"/>
    <property type="match status" value="1"/>
</dbReference>
<organism evidence="3">
    <name type="scientific">Desertifilum tharense IPPAS B-1220</name>
    <dbReference type="NCBI Taxonomy" id="1781255"/>
    <lineage>
        <taxon>Bacteria</taxon>
        <taxon>Bacillati</taxon>
        <taxon>Cyanobacteriota</taxon>
        <taxon>Cyanophyceae</taxon>
        <taxon>Desertifilales</taxon>
        <taxon>Desertifilaceae</taxon>
        <taxon>Desertifilum</taxon>
    </lineage>
</organism>
<dbReference type="InterPro" id="IPR011600">
    <property type="entry name" value="Pept_C14_caspase"/>
</dbReference>
<dbReference type="Pfam" id="PF00656">
    <property type="entry name" value="Peptidase_C14"/>
    <property type="match status" value="1"/>
</dbReference>
<dbReference type="SUPFAM" id="SSF56436">
    <property type="entry name" value="C-type lectin-like"/>
    <property type="match status" value="1"/>
</dbReference>
<dbReference type="GO" id="GO:0006508">
    <property type="term" value="P:proteolysis"/>
    <property type="evidence" value="ECO:0007669"/>
    <property type="project" value="InterPro"/>
</dbReference>
<dbReference type="PANTHER" id="PTHR23150:SF19">
    <property type="entry name" value="FORMYLGLYCINE-GENERATING ENZYME"/>
    <property type="match status" value="1"/>
</dbReference>
<dbReference type="AlphaFoldDB" id="A0A1E5QHM0"/>
<feature type="domain" description="Peptidase C14 caspase" evidence="1">
    <location>
        <begin position="4"/>
        <end position="228"/>
    </location>
</feature>
<sequence length="638" mass="71392">MAKNWAIAIGINKYNYLQRLHYAQQDAERVQTFLEREAGFDYVLRMSEEAEDRSFHPTKGNIRRSLRRLAEKAKMGPGDNFWFFFSGHGIPEEGCDYLMPLDGDPDDIKESAIAISDITNILRGCGADNVVLILDACRQGGKKAGKGIGDQTTEMARQTGVISFFSCSPNQYSYEIPELKQGVFTQALLEGLSVQGRCATVERLNEYLTRRVPELIREHGKQHQQTPYTIAEPVSKSHLILLPKYATTADILSLKTDAFEAQTEGNLELAEQLWIRVLAASGGSDLQAIRAIQRIGIALHHPPIQAKPAHEVPSSAPVALERPQKSITPPPVIATPVKSGLKTFSFDGVTVDKKGKETERRKGEAEYFEEDLGDGVTLAMVYIPGGTFMMGSPEGEGDHDEKPQHRVTVPPFFMGKYPVTQAQWRQVAKLPKVKRDLKPDPAYFKGADRPVEQVSWYDTEEFTARLAQKAGKSYRLPSEAEWEYACRAGTATPFHFGETITTDLANYRGTDWEYEGKIYSGSYADAPKGIYREETTPVGYFKVANAFGLYDMHGNVWEWCLDDWHNNYQGAPEDGSAWVNNNDNDNQSRVVLRGGSWLINPAYCRSAFRDNYDILERGGNNDIIGFRVVCVAGRTFNP</sequence>
<comment type="caution">
    <text evidence="3">The sequence shown here is derived from an EMBL/GenBank/DDBJ whole genome shotgun (WGS) entry which is preliminary data.</text>
</comment>
<accession>A0A1E5QHM0</accession>
<dbReference type="Pfam" id="PF03781">
    <property type="entry name" value="FGE-sulfatase"/>
    <property type="match status" value="1"/>
</dbReference>
<feature type="domain" description="Sulfatase-modifying factor enzyme-like" evidence="2">
    <location>
        <begin position="379"/>
        <end position="629"/>
    </location>
</feature>
<dbReference type="InterPro" id="IPR042095">
    <property type="entry name" value="SUMF_sf"/>
</dbReference>
<dbReference type="InterPro" id="IPR005532">
    <property type="entry name" value="SUMF_dom"/>
</dbReference>
<dbReference type="RefSeq" id="WP_069968269.1">
    <property type="nucleotide sequence ID" value="NZ_CM124774.1"/>
</dbReference>
<dbReference type="OrthoDB" id="9768004at2"/>
<dbReference type="STRING" id="1781255.BH720_16230"/>
<gene>
    <name evidence="3" type="ORF">BH720_16230</name>
</gene>
<dbReference type="EMBL" id="MJGC01000072">
    <property type="protein sequence ID" value="OEJ74108.1"/>
    <property type="molecule type" value="Genomic_DNA"/>
</dbReference>
<dbReference type="PANTHER" id="PTHR23150">
    <property type="entry name" value="SULFATASE MODIFYING FACTOR 1, 2"/>
    <property type="match status" value="1"/>
</dbReference>
<evidence type="ECO:0000313" key="3">
    <source>
        <dbReference type="EMBL" id="OEJ74108.1"/>
    </source>
</evidence>
<dbReference type="InterPro" id="IPR029030">
    <property type="entry name" value="Caspase-like_dom_sf"/>
</dbReference>
<dbReference type="SUPFAM" id="SSF52129">
    <property type="entry name" value="Caspase-like"/>
    <property type="match status" value="1"/>
</dbReference>
<name>A0A1E5QHM0_9CYAN</name>
<protein>
    <submittedName>
        <fullName evidence="3">Peptidase C14</fullName>
    </submittedName>
</protein>
<evidence type="ECO:0000259" key="1">
    <source>
        <dbReference type="Pfam" id="PF00656"/>
    </source>
</evidence>
<dbReference type="Gene3D" id="3.40.50.1460">
    <property type="match status" value="1"/>
</dbReference>